<proteinExistence type="predicted"/>
<evidence type="ECO:0008006" key="3">
    <source>
        <dbReference type="Google" id="ProtNLM"/>
    </source>
</evidence>
<protein>
    <recommendedName>
        <fullName evidence="3">Guanylate cyclase domain-containing protein</fullName>
    </recommendedName>
</protein>
<reference evidence="1 2" key="1">
    <citation type="submission" date="2009-06" db="EMBL/GenBank/DDBJ databases">
        <title>Complete sequence of Desulfovibrio salexigens DSM 2638.</title>
        <authorList>
            <consortium name="US DOE Joint Genome Institute"/>
            <person name="Lucas S."/>
            <person name="Copeland A."/>
            <person name="Lapidus A."/>
            <person name="Glavina del Rio T."/>
            <person name="Tice H."/>
            <person name="Bruce D."/>
            <person name="Goodwin L."/>
            <person name="Pitluck S."/>
            <person name="Munk A.C."/>
            <person name="Brettin T."/>
            <person name="Detter J.C."/>
            <person name="Han C."/>
            <person name="Tapia R."/>
            <person name="Larimer F."/>
            <person name="Land M."/>
            <person name="Hauser L."/>
            <person name="Kyrpides N."/>
            <person name="Anderson I."/>
            <person name="Wall J.D."/>
            <person name="Arkin A.P."/>
            <person name="Dehal P."/>
            <person name="Chivian D."/>
            <person name="Giles B."/>
            <person name="Hazen T.C."/>
        </authorList>
    </citation>
    <scope>NUCLEOTIDE SEQUENCE [LARGE SCALE GENOMIC DNA]</scope>
    <source>
        <strain evidence="2">ATCC 14822 / DSM 2638 / NCIMB 8403 / VKM B-1763</strain>
    </source>
</reference>
<organism evidence="1 2">
    <name type="scientific">Maridesulfovibrio salexigens (strain ATCC 14822 / DSM 2638 / NCIMB 8403 / VKM B-1763)</name>
    <name type="common">Desulfovibrio salexigens</name>
    <dbReference type="NCBI Taxonomy" id="526222"/>
    <lineage>
        <taxon>Bacteria</taxon>
        <taxon>Pseudomonadati</taxon>
        <taxon>Thermodesulfobacteriota</taxon>
        <taxon>Desulfovibrionia</taxon>
        <taxon>Desulfovibrionales</taxon>
        <taxon>Desulfovibrionaceae</taxon>
        <taxon>Maridesulfovibrio</taxon>
    </lineage>
</organism>
<accession>C6BT23</accession>
<dbReference type="STRING" id="526222.Desal_1665"/>
<name>C6BT23_MARSD</name>
<dbReference type="OrthoDB" id="5333543at2"/>
<dbReference type="EMBL" id="CP001649">
    <property type="protein sequence ID" value="ACS79727.1"/>
    <property type="molecule type" value="Genomic_DNA"/>
</dbReference>
<keyword evidence="2" id="KW-1185">Reference proteome</keyword>
<dbReference type="Gene3D" id="3.30.70.1230">
    <property type="entry name" value="Nucleotide cyclase"/>
    <property type="match status" value="1"/>
</dbReference>
<sequence length="314" mass="35653">MLEENYSEKVIARIKSELEHGCKPLEIEREGEFVWVSMISGLRTSEEGNSALVKKAKYTATDELMDHLDSPEFKNQIYAPKKRGIILIDIAGYSKLETLHQSAVLTLLSRCLKADIKPLHLLLPFDPVELIIPTGDGCYIITDERVIDKFCNIGLSLPQMLRVTQTQIIEHEFKQEDDFEEKIEIRVACHIGECDFFTDIAGNKNCYGDGLNEAARILSEGQKTAEKQHRANTLGTVFISDEVKKLAEPTINYLNDKLNHNIKTVDLGEVADKHQRTRQIWWVNGMHKNVAIQMYSPEECVAKGWTAPLPTRDN</sequence>
<dbReference type="AlphaFoldDB" id="C6BT23"/>
<dbReference type="Proteomes" id="UP000002601">
    <property type="component" value="Chromosome"/>
</dbReference>
<dbReference type="InterPro" id="IPR029787">
    <property type="entry name" value="Nucleotide_cyclase"/>
</dbReference>
<gene>
    <name evidence="1" type="ordered locus">Desal_1665</name>
</gene>
<dbReference type="RefSeq" id="WP_015851543.1">
    <property type="nucleotide sequence ID" value="NC_012881.1"/>
</dbReference>
<evidence type="ECO:0000313" key="1">
    <source>
        <dbReference type="EMBL" id="ACS79727.1"/>
    </source>
</evidence>
<dbReference type="KEGG" id="dsa:Desal_1665"/>
<dbReference type="HOGENOM" id="CLU_884882_0_0_7"/>
<evidence type="ECO:0000313" key="2">
    <source>
        <dbReference type="Proteomes" id="UP000002601"/>
    </source>
</evidence>
<dbReference type="eggNOG" id="ENOG5030TM8">
    <property type="taxonomic scope" value="Bacteria"/>
</dbReference>